<gene>
    <name evidence="7" type="ORF">AO440_002488</name>
</gene>
<evidence type="ECO:0000256" key="3">
    <source>
        <dbReference type="ARBA" id="ARBA00022840"/>
    </source>
</evidence>
<dbReference type="GO" id="GO:0005524">
    <property type="term" value="F:ATP binding"/>
    <property type="evidence" value="ECO:0007669"/>
    <property type="project" value="UniProtKB-KW"/>
</dbReference>
<evidence type="ECO:0000256" key="2">
    <source>
        <dbReference type="ARBA" id="ARBA00022741"/>
    </source>
</evidence>
<dbReference type="EMBL" id="LLZZ01000112">
    <property type="protein sequence ID" value="KTB05675.1"/>
    <property type="molecule type" value="Genomic_DNA"/>
</dbReference>
<dbReference type="Gene3D" id="3.40.50.300">
    <property type="entry name" value="P-loop containing nucleotide triphosphate hydrolases"/>
    <property type="match status" value="1"/>
</dbReference>
<comment type="caution">
    <text evidence="7">The sequence shown here is derived from an EMBL/GenBank/DDBJ whole genome shotgun (WGS) entry which is preliminary data.</text>
</comment>
<proteinExistence type="inferred from homology"/>
<dbReference type="VEuPathDB" id="FungiDB:B1J91_I03586g"/>
<dbReference type="VEuPathDB" id="FungiDB:GWK60_L03311"/>
<dbReference type="SUPFAM" id="SSF52540">
    <property type="entry name" value="P-loop containing nucleoside triphosphate hydrolases"/>
    <property type="match status" value="1"/>
</dbReference>
<dbReference type="GO" id="GO:0051026">
    <property type="term" value="P:chiasma assembly"/>
    <property type="evidence" value="ECO:0007669"/>
    <property type="project" value="TreeGrafter"/>
</dbReference>
<dbReference type="InterPro" id="IPR007696">
    <property type="entry name" value="DNA_mismatch_repair_MutS_core"/>
</dbReference>
<evidence type="ECO:0000313" key="8">
    <source>
        <dbReference type="Proteomes" id="UP000054886"/>
    </source>
</evidence>
<dbReference type="InterPro" id="IPR000432">
    <property type="entry name" value="DNA_mismatch_repair_MutS_C"/>
</dbReference>
<name>A0A0W0CPP6_CANGB</name>
<protein>
    <submittedName>
        <fullName evidence="7">MutS protein-like protein 5</fullName>
    </submittedName>
</protein>
<dbReference type="SMART" id="SM00533">
    <property type="entry name" value="MUTSd"/>
    <property type="match status" value="1"/>
</dbReference>
<dbReference type="GO" id="GO:0005634">
    <property type="term" value="C:nucleus"/>
    <property type="evidence" value="ECO:0007669"/>
    <property type="project" value="TreeGrafter"/>
</dbReference>
<dbReference type="Pfam" id="PF00488">
    <property type="entry name" value="MutS_V"/>
    <property type="match status" value="1"/>
</dbReference>
<dbReference type="AlphaFoldDB" id="A0A0W0CPP6"/>
<feature type="domain" description="DNA mismatch repair protein MutS core" evidence="5">
    <location>
        <begin position="238"/>
        <end position="570"/>
    </location>
</feature>
<dbReference type="GO" id="GO:0030983">
    <property type="term" value="F:mismatched DNA binding"/>
    <property type="evidence" value="ECO:0007669"/>
    <property type="project" value="InterPro"/>
</dbReference>
<dbReference type="SUPFAM" id="SSF48334">
    <property type="entry name" value="DNA repair protein MutS, domain III"/>
    <property type="match status" value="1"/>
</dbReference>
<dbReference type="PANTHER" id="PTHR11361:SF20">
    <property type="entry name" value="MUTS PROTEIN HOMOLOG 5"/>
    <property type="match status" value="1"/>
</dbReference>
<feature type="domain" description="DNA mismatch repair proteins mutS family" evidence="6">
    <location>
        <begin position="597"/>
        <end position="798"/>
    </location>
</feature>
<dbReference type="VEuPathDB" id="FungiDB:GVI51_I03311"/>
<keyword evidence="3" id="KW-0067">ATP-binding</keyword>
<dbReference type="VEuPathDB" id="FungiDB:CAGL0I03586g"/>
<accession>A0A0W0CPP6</accession>
<evidence type="ECO:0000259" key="6">
    <source>
        <dbReference type="SMART" id="SM00534"/>
    </source>
</evidence>
<sequence>MSSSTSWLQTLLPKEEESSSISQIDPSEEIWALDNERIICFDIQGNKIGCVVFNFEYAQLSILPSDLDIQNNENMIILGTRNSKKHNLELLLNRILRQFDVTHVLISSRFNNEMYHTILSYCTDVGLKFKTASTRYFKSNEDIIAKLQDSGERSFKAWLLEADKYSNITVRALIGLFWWDAEVNQGRKQMNTGLEIPKFEKLSFINLDGMVYVDYLTLSALRILQPLVKPYANIENCDAAFSLVELFTNVKSKIGKKLLKNWLKLPINEMDELVERIQTTELILYPENYSCFIEIIHILNNLPDVKNSFTKLDEDIFASSAWLGIYNFLRHSVTIISRIRRIDKKIESQLITKLQNIEIASLVDTIDYLNSVINYNRLLTDKEVEIVENNNFEYDQLKKVYTRLEAILKTIVDDIIEELLSDSKNRLDHLNLAEELNALYIPQLGFLVTIENTRVHYWGEVWGSLNWQLVFKDNSHHYYKNSMVTSLDDEFGDLMTKIFELKLDILANVRENLVKHRSLLIDISEIFGRLEVLISFAILANERNYCKPILKKDKSVVKITQGRHPLLETLSDNFIPNDIILDGGMLTDINWFSSGRQRIAVVTGANASGKTIFLEQIALIVYMAHIGCYVPADTAEIGLVDMILTKFKSFDSISTSMSSFERDSKQLSKIMSLATKRSIIFIDEYGKGTDTISGPSLLAAIIQKYSQLPGAPRLLISTHFYEIFQKSSLLKHRGSIKFLTTKIVLNNCEVENLVTENEGIVFFYQIVEGICDSSLGIYCAKICGIKKEIINMAELVHKQFSLGQKLDLSQFEVTDTEMEIFLKCQTIIKRFISWDLNTEYITEDLLRSKLNSILSCSTKEVMQINSE</sequence>
<dbReference type="SMART" id="SM00534">
    <property type="entry name" value="MUTSac"/>
    <property type="match status" value="1"/>
</dbReference>
<evidence type="ECO:0000256" key="1">
    <source>
        <dbReference type="ARBA" id="ARBA00006271"/>
    </source>
</evidence>
<dbReference type="GO" id="GO:0006298">
    <property type="term" value="P:mismatch repair"/>
    <property type="evidence" value="ECO:0007669"/>
    <property type="project" value="InterPro"/>
</dbReference>
<dbReference type="Gene3D" id="1.10.1420.10">
    <property type="match status" value="1"/>
</dbReference>
<evidence type="ECO:0000259" key="5">
    <source>
        <dbReference type="SMART" id="SM00533"/>
    </source>
</evidence>
<dbReference type="InterPro" id="IPR045076">
    <property type="entry name" value="MutS"/>
</dbReference>
<dbReference type="PANTHER" id="PTHR11361">
    <property type="entry name" value="DNA MISMATCH REPAIR PROTEIN MUTS FAMILY MEMBER"/>
    <property type="match status" value="1"/>
</dbReference>
<dbReference type="InterPro" id="IPR027417">
    <property type="entry name" value="P-loop_NTPase"/>
</dbReference>
<dbReference type="GO" id="GO:0140664">
    <property type="term" value="F:ATP-dependent DNA damage sensor activity"/>
    <property type="evidence" value="ECO:0007669"/>
    <property type="project" value="InterPro"/>
</dbReference>
<evidence type="ECO:0000256" key="4">
    <source>
        <dbReference type="ARBA" id="ARBA00023125"/>
    </source>
</evidence>
<evidence type="ECO:0000313" key="7">
    <source>
        <dbReference type="EMBL" id="KTB05675.1"/>
    </source>
</evidence>
<dbReference type="Proteomes" id="UP000054886">
    <property type="component" value="Unassembled WGS sequence"/>
</dbReference>
<reference evidence="7 8" key="1">
    <citation type="submission" date="2015-10" db="EMBL/GenBank/DDBJ databases">
        <title>Draft genomes sequences of Candida glabrata isolates 1A, 1B, 2A, 2B, 3A and 3B.</title>
        <authorList>
            <person name="Haavelsrud O.E."/>
            <person name="Gaustad P."/>
        </authorList>
    </citation>
    <scope>NUCLEOTIDE SEQUENCE [LARGE SCALE GENOMIC DNA]</scope>
    <source>
        <strain evidence="7">910700640</strain>
    </source>
</reference>
<organism evidence="7 8">
    <name type="scientific">Candida glabrata</name>
    <name type="common">Yeast</name>
    <name type="synonym">Torulopsis glabrata</name>
    <dbReference type="NCBI Taxonomy" id="5478"/>
    <lineage>
        <taxon>Eukaryota</taxon>
        <taxon>Fungi</taxon>
        <taxon>Dikarya</taxon>
        <taxon>Ascomycota</taxon>
        <taxon>Saccharomycotina</taxon>
        <taxon>Saccharomycetes</taxon>
        <taxon>Saccharomycetales</taxon>
        <taxon>Saccharomycetaceae</taxon>
        <taxon>Nakaseomyces</taxon>
    </lineage>
</organism>
<dbReference type="InterPro" id="IPR036187">
    <property type="entry name" value="DNA_mismatch_repair_MutS_sf"/>
</dbReference>
<comment type="similarity">
    <text evidence="1">Belongs to the DNA mismatch repair MutS family.</text>
</comment>
<keyword evidence="4" id="KW-0238">DNA-binding</keyword>
<dbReference type="Pfam" id="PF05192">
    <property type="entry name" value="MutS_III"/>
    <property type="match status" value="1"/>
</dbReference>
<keyword evidence="2" id="KW-0547">Nucleotide-binding</keyword>
<dbReference type="CDD" id="cd03281">
    <property type="entry name" value="ABC_MSH5_euk"/>
    <property type="match status" value="1"/>
</dbReference>